<feature type="compositionally biased region" description="Basic and acidic residues" evidence="1">
    <location>
        <begin position="102"/>
        <end position="122"/>
    </location>
</feature>
<dbReference type="EMBL" id="AP015042">
    <property type="protein sequence ID" value="BAT97062.1"/>
    <property type="molecule type" value="Genomic_DNA"/>
</dbReference>
<feature type="compositionally biased region" description="Polar residues" evidence="1">
    <location>
        <begin position="54"/>
        <end position="68"/>
    </location>
</feature>
<organism evidence="2 3">
    <name type="scientific">Vigna angularis var. angularis</name>
    <dbReference type="NCBI Taxonomy" id="157739"/>
    <lineage>
        <taxon>Eukaryota</taxon>
        <taxon>Viridiplantae</taxon>
        <taxon>Streptophyta</taxon>
        <taxon>Embryophyta</taxon>
        <taxon>Tracheophyta</taxon>
        <taxon>Spermatophyta</taxon>
        <taxon>Magnoliopsida</taxon>
        <taxon>eudicotyledons</taxon>
        <taxon>Gunneridae</taxon>
        <taxon>Pentapetalae</taxon>
        <taxon>rosids</taxon>
        <taxon>fabids</taxon>
        <taxon>Fabales</taxon>
        <taxon>Fabaceae</taxon>
        <taxon>Papilionoideae</taxon>
        <taxon>50 kb inversion clade</taxon>
        <taxon>NPAAA clade</taxon>
        <taxon>indigoferoid/millettioid clade</taxon>
        <taxon>Phaseoleae</taxon>
        <taxon>Vigna</taxon>
    </lineage>
</organism>
<proteinExistence type="predicted"/>
<reference evidence="2 3" key="1">
    <citation type="journal article" date="2015" name="Sci. Rep.">
        <title>The power of single molecule real-time sequencing technology in the de novo assembly of a eukaryotic genome.</title>
        <authorList>
            <person name="Sakai H."/>
            <person name="Naito K."/>
            <person name="Ogiso-Tanaka E."/>
            <person name="Takahashi Y."/>
            <person name="Iseki K."/>
            <person name="Muto C."/>
            <person name="Satou K."/>
            <person name="Teruya K."/>
            <person name="Shiroma A."/>
            <person name="Shimoji M."/>
            <person name="Hirano T."/>
            <person name="Itoh T."/>
            <person name="Kaga A."/>
            <person name="Tomooka N."/>
        </authorList>
    </citation>
    <scope>NUCLEOTIDE SEQUENCE [LARGE SCALE GENOMIC DNA]</scope>
    <source>
        <strain evidence="3">cv. Shumari</strain>
    </source>
</reference>
<evidence type="ECO:0000256" key="1">
    <source>
        <dbReference type="SAM" id="MobiDB-lite"/>
    </source>
</evidence>
<dbReference type="AlphaFoldDB" id="A0A0S3SW30"/>
<dbReference type="Proteomes" id="UP000291084">
    <property type="component" value="Chromosome 9"/>
</dbReference>
<sequence>MTAPSLEEREGNTTAGSTSRWCTQWCWKGSSYLRPTPDTIQDRPAMQEDLQHPRTASSLGRTSPSSNPHPEAMPNSCNTAHVHSPDSSKGKLQAPAISTLQHLEKLTVEGRDTSREDVHGNG</sequence>
<evidence type="ECO:0000313" key="2">
    <source>
        <dbReference type="EMBL" id="BAT97062.1"/>
    </source>
</evidence>
<gene>
    <name evidence="2" type="primary">Vigan.09G041000</name>
    <name evidence="2" type="ORF">VIGAN_09041000</name>
</gene>
<evidence type="ECO:0000313" key="3">
    <source>
        <dbReference type="Proteomes" id="UP000291084"/>
    </source>
</evidence>
<name>A0A0S3SW30_PHAAN</name>
<accession>A0A0S3SW30</accession>
<feature type="region of interest" description="Disordered" evidence="1">
    <location>
        <begin position="33"/>
        <end position="122"/>
    </location>
</feature>
<keyword evidence="3" id="KW-1185">Reference proteome</keyword>
<protein>
    <submittedName>
        <fullName evidence="2">Uncharacterized protein</fullName>
    </submittedName>
</protein>